<reference evidence="3" key="1">
    <citation type="submission" date="2016-06" db="UniProtKB">
        <authorList>
            <consortium name="WormBaseParasite"/>
        </authorList>
    </citation>
    <scope>IDENTIFICATION</scope>
</reference>
<sequence length="442" mass="49885">MVWENLLNTAQSFLEELELKEDEESLSVKFWHAKCTLCTETCSNLRQLLQHENKPLLAPPVQVLMVIGGIIGNRETSGKLHRSNQLERECESLLQVVLKRQCHCTIRDLLLCKPQPSSQPHTETLALQFLRLCVAQIARSPAQNHEEALNYRPLFRDALIWLSEQLDYPEMAGDEFIGVLQPFGLRLCGDHRPAIQLAGLKLLSGLAKKARIADWRSSNRAEAVINQLFEHRLGCGPGSSELVLDAVYKTMFMLFRLLDSSKSHTWWNKIADRLLFDIIMEGKKLRLTVLLRHMLTVIQLMKTDFAGHSRGFLHAVSVVLLGPRTPNYLKKTLPDDAQDETVHSLMLQCIQQFIRFSWPIVSPTLLPSLISPLVAFVDLTHATTVCEVNATHDQENSAHCPETITEVLTALVDLEPRILSDILIPVCTTVPALKQYIPASCE</sequence>
<dbReference type="EMBL" id="UZAN01045957">
    <property type="protein sequence ID" value="VDP83489.1"/>
    <property type="molecule type" value="Genomic_DNA"/>
</dbReference>
<dbReference type="Proteomes" id="UP000272942">
    <property type="component" value="Unassembled WGS sequence"/>
</dbReference>
<dbReference type="OrthoDB" id="6263063at2759"/>
<evidence type="ECO:0000313" key="1">
    <source>
        <dbReference type="EMBL" id="VDP83489.1"/>
    </source>
</evidence>
<keyword evidence="2" id="KW-1185">Reference proteome</keyword>
<gene>
    <name evidence="1" type="ORF">ECPE_LOCUS8423</name>
</gene>
<dbReference type="AlphaFoldDB" id="A0A183AN88"/>
<name>A0A183AN88_9TREM</name>
<proteinExistence type="predicted"/>
<protein>
    <submittedName>
        <fullName evidence="3">DUF2428 domain-containing protein</fullName>
    </submittedName>
</protein>
<dbReference type="WBParaSite" id="ECPE_0000844901-mRNA-1">
    <property type="protein sequence ID" value="ECPE_0000844901-mRNA-1"/>
    <property type="gene ID" value="ECPE_0000844901"/>
</dbReference>
<organism evidence="3">
    <name type="scientific">Echinostoma caproni</name>
    <dbReference type="NCBI Taxonomy" id="27848"/>
    <lineage>
        <taxon>Eukaryota</taxon>
        <taxon>Metazoa</taxon>
        <taxon>Spiralia</taxon>
        <taxon>Lophotrochozoa</taxon>
        <taxon>Platyhelminthes</taxon>
        <taxon>Trematoda</taxon>
        <taxon>Digenea</taxon>
        <taxon>Plagiorchiida</taxon>
        <taxon>Echinostomata</taxon>
        <taxon>Echinostomatoidea</taxon>
        <taxon>Echinostomatidae</taxon>
        <taxon>Echinostoma</taxon>
    </lineage>
</organism>
<evidence type="ECO:0000313" key="3">
    <source>
        <dbReference type="WBParaSite" id="ECPE_0000844901-mRNA-1"/>
    </source>
</evidence>
<reference evidence="1 2" key="2">
    <citation type="submission" date="2018-11" db="EMBL/GenBank/DDBJ databases">
        <authorList>
            <consortium name="Pathogen Informatics"/>
        </authorList>
    </citation>
    <scope>NUCLEOTIDE SEQUENCE [LARGE SCALE GENOMIC DNA]</scope>
    <source>
        <strain evidence="1 2">Egypt</strain>
    </source>
</reference>
<evidence type="ECO:0000313" key="2">
    <source>
        <dbReference type="Proteomes" id="UP000272942"/>
    </source>
</evidence>
<accession>A0A183AN88</accession>